<dbReference type="Gene3D" id="3.60.10.10">
    <property type="entry name" value="Endonuclease/exonuclease/phosphatase"/>
    <property type="match status" value="1"/>
</dbReference>
<keyword evidence="2" id="KW-1185">Reference proteome</keyword>
<accession>A0A8T3CBY9</accession>
<dbReference type="SUPFAM" id="SSF56219">
    <property type="entry name" value="DNase I-like"/>
    <property type="match status" value="1"/>
</dbReference>
<reference evidence="1" key="1">
    <citation type="journal article" date="2022" name="Front. Genet.">
        <title>Chromosome-Scale Assembly of the Dendrobium nobile Genome Provides Insights Into the Molecular Mechanism of the Biosynthesis of the Medicinal Active Ingredient of Dendrobium.</title>
        <authorList>
            <person name="Xu Q."/>
            <person name="Niu S.-C."/>
            <person name="Li K.-L."/>
            <person name="Zheng P.-J."/>
            <person name="Zhang X.-J."/>
            <person name="Jia Y."/>
            <person name="Liu Y."/>
            <person name="Niu Y.-X."/>
            <person name="Yu L.-H."/>
            <person name="Chen D.-F."/>
            <person name="Zhang G.-Q."/>
        </authorList>
    </citation>
    <scope>NUCLEOTIDE SEQUENCE</scope>
    <source>
        <tissue evidence="1">Leaf</tissue>
    </source>
</reference>
<dbReference type="OrthoDB" id="786811at2759"/>
<comment type="caution">
    <text evidence="1">The sequence shown here is derived from an EMBL/GenBank/DDBJ whole genome shotgun (WGS) entry which is preliminary data.</text>
</comment>
<dbReference type="SMR" id="A0A8T3CBY9"/>
<dbReference type="PANTHER" id="PTHR33710:SF62">
    <property type="entry name" value="DUF4283 DOMAIN PROTEIN"/>
    <property type="match status" value="1"/>
</dbReference>
<name>A0A8T3CBY9_DENNO</name>
<evidence type="ECO:0000313" key="2">
    <source>
        <dbReference type="Proteomes" id="UP000829196"/>
    </source>
</evidence>
<proteinExistence type="predicted"/>
<gene>
    <name evidence="1" type="ORF">KFK09_001812</name>
</gene>
<dbReference type="AlphaFoldDB" id="A0A8T3CBY9"/>
<evidence type="ECO:0000313" key="1">
    <source>
        <dbReference type="EMBL" id="KAI0529265.1"/>
    </source>
</evidence>
<sequence>MYCTVEVFNSHCCASFVNATSSSYIRKLLWDQVINFHSICNLPWIIGGYFNAITNTSERIGGSSPSYQSMEDFSNMILYYNLINIVFSGNNFTWNKGHLWQHLDRVLFNDTCLNSFSSINV</sequence>
<protein>
    <submittedName>
        <fullName evidence="1">Uncharacterized protein</fullName>
    </submittedName>
</protein>
<organism evidence="1 2">
    <name type="scientific">Dendrobium nobile</name>
    <name type="common">Orchid</name>
    <dbReference type="NCBI Taxonomy" id="94219"/>
    <lineage>
        <taxon>Eukaryota</taxon>
        <taxon>Viridiplantae</taxon>
        <taxon>Streptophyta</taxon>
        <taxon>Embryophyta</taxon>
        <taxon>Tracheophyta</taxon>
        <taxon>Spermatophyta</taxon>
        <taxon>Magnoliopsida</taxon>
        <taxon>Liliopsida</taxon>
        <taxon>Asparagales</taxon>
        <taxon>Orchidaceae</taxon>
        <taxon>Epidendroideae</taxon>
        <taxon>Malaxideae</taxon>
        <taxon>Dendrobiinae</taxon>
        <taxon>Dendrobium</taxon>
    </lineage>
</organism>
<dbReference type="PANTHER" id="PTHR33710">
    <property type="entry name" value="BNAC02G09200D PROTEIN"/>
    <property type="match status" value="1"/>
</dbReference>
<dbReference type="EMBL" id="JAGYWB010000002">
    <property type="protein sequence ID" value="KAI0529265.1"/>
    <property type="molecule type" value="Genomic_DNA"/>
</dbReference>
<dbReference type="Proteomes" id="UP000829196">
    <property type="component" value="Unassembled WGS sequence"/>
</dbReference>
<dbReference type="InterPro" id="IPR036691">
    <property type="entry name" value="Endo/exonu/phosph_ase_sf"/>
</dbReference>